<evidence type="ECO:0000313" key="3">
    <source>
        <dbReference type="EMBL" id="WAI02478.1"/>
    </source>
</evidence>
<dbReference type="GeneID" id="76834692"/>
<dbReference type="KEGG" id="mou:OU421_06280"/>
<name>A0A9X9S674_METOG</name>
<reference evidence="3" key="1">
    <citation type="submission" date="2022-11" db="EMBL/GenBank/DDBJ databases">
        <title>Complete genome sequence of Methanogenium organophilum DSM 3596.</title>
        <authorList>
            <person name="Chen S.-C."/>
            <person name="Lai S.-J."/>
            <person name="You Y.-T."/>
        </authorList>
    </citation>
    <scope>NUCLEOTIDE SEQUENCE</scope>
    <source>
        <strain evidence="3">DSM 3596</strain>
    </source>
</reference>
<gene>
    <name evidence="3" type="ORF">OU421_06280</name>
</gene>
<dbReference type="EMBL" id="CP113361">
    <property type="protein sequence ID" value="WAI02478.1"/>
    <property type="molecule type" value="Genomic_DNA"/>
</dbReference>
<evidence type="ECO:0000313" key="4">
    <source>
        <dbReference type="Proteomes" id="UP001163096"/>
    </source>
</evidence>
<dbReference type="SUPFAM" id="SSF49478">
    <property type="entry name" value="Cna protein B-type domain"/>
    <property type="match status" value="1"/>
</dbReference>
<feature type="transmembrane region" description="Helical" evidence="1">
    <location>
        <begin position="452"/>
        <end position="472"/>
    </location>
</feature>
<dbReference type="PANTHER" id="PTHR39198">
    <property type="entry name" value="HYPOTHETICAL MEMBRANE PROTEIN, CONSERVED"/>
    <property type="match status" value="1"/>
</dbReference>
<dbReference type="Gene3D" id="2.60.40.10">
    <property type="entry name" value="Immunoglobulins"/>
    <property type="match status" value="1"/>
</dbReference>
<evidence type="ECO:0000256" key="1">
    <source>
        <dbReference type="SAM" id="Phobius"/>
    </source>
</evidence>
<dbReference type="Gene3D" id="2.60.40.1120">
    <property type="entry name" value="Carboxypeptidase-like, regulatory domain"/>
    <property type="match status" value="1"/>
</dbReference>
<keyword evidence="4" id="KW-1185">Reference proteome</keyword>
<dbReference type="PANTHER" id="PTHR39198:SF1">
    <property type="entry name" value="ALPHA-GALACTOSIDASE NEW3 DOMAIN-CONTAINING PROTEIN"/>
    <property type="match status" value="1"/>
</dbReference>
<dbReference type="AlphaFoldDB" id="A0A9X9S674"/>
<proteinExistence type="predicted"/>
<evidence type="ECO:0000259" key="2">
    <source>
        <dbReference type="Pfam" id="PF10633"/>
    </source>
</evidence>
<accession>A0A9X9S674</accession>
<dbReference type="RefSeq" id="WP_268187767.1">
    <property type="nucleotide sequence ID" value="NZ_CP113361.1"/>
</dbReference>
<keyword evidence="1" id="KW-0812">Transmembrane</keyword>
<dbReference type="InterPro" id="IPR018905">
    <property type="entry name" value="A-galactase_NEW3"/>
</dbReference>
<organism evidence="3 4">
    <name type="scientific">Methanogenium organophilum</name>
    <dbReference type="NCBI Taxonomy" id="2199"/>
    <lineage>
        <taxon>Archaea</taxon>
        <taxon>Methanobacteriati</taxon>
        <taxon>Methanobacteriota</taxon>
        <taxon>Stenosarchaea group</taxon>
        <taxon>Methanomicrobia</taxon>
        <taxon>Methanomicrobiales</taxon>
        <taxon>Methanomicrobiaceae</taxon>
        <taxon>Methanogenium</taxon>
    </lineage>
</organism>
<feature type="domain" description="Alpha-galactosidase NEW3" evidence="2">
    <location>
        <begin position="359"/>
        <end position="433"/>
    </location>
</feature>
<keyword evidence="1" id="KW-0472">Membrane</keyword>
<dbReference type="Proteomes" id="UP001163096">
    <property type="component" value="Chromosome"/>
</dbReference>
<protein>
    <submittedName>
        <fullName evidence="3">NEW3 domain-containing protein</fullName>
    </submittedName>
</protein>
<dbReference type="InterPro" id="IPR013783">
    <property type="entry name" value="Ig-like_fold"/>
</dbReference>
<keyword evidence="1" id="KW-1133">Transmembrane helix</keyword>
<dbReference type="Pfam" id="PF10633">
    <property type="entry name" value="NPCBM_assoc"/>
    <property type="match status" value="1"/>
</dbReference>
<sequence length="478" mass="52240">MKQIPYLILILLLFTAALPIPVAAEESADGRDVQIHCTFPGIVLEAGESNEFALTLTNNGNDNPKKFWVETFGESSDWEYHFLNGDTEITRAAIPTGSAQNIGFTVKTSSDTPVGEYHVKVHIGNGFCWLYITISKTHAGERGVLKLSTVNELGEAVKGATVAVMDDRSSEPVMTIQTSTDGKIRSELPHGDYTLLITKDGYHSALPVAVEVNSGLETDAGNILLEKMNTAVEVSYKTLSITTSLDKNPVFVMNLKNIGRADSIFSLDATGMPEDWFTRFKESENSGESLSEIFLYAGEEKTLYLEVIPAYGTEIGDYSITSVVTSPDGDTYEEGLDITLRGEYRLKAYPDKYRYELGKGDKVTFDVILKNTGSAGSLTNIRPEISAPDGWTATISPKTLASLEPGESKTISVTVIPPSNIAASEYKVTLKVTSDQTETSDDFRMVVKESSFVTILGLLLLVGVCGGVWYAFRKHQRR</sequence>